<feature type="compositionally biased region" description="Low complexity" evidence="1">
    <location>
        <begin position="41"/>
        <end position="50"/>
    </location>
</feature>
<organism evidence="3 4">
    <name type="scientific">Streptomyces gossypii</name>
    <dbReference type="NCBI Taxonomy" id="2883101"/>
    <lineage>
        <taxon>Bacteria</taxon>
        <taxon>Bacillati</taxon>
        <taxon>Actinomycetota</taxon>
        <taxon>Actinomycetes</taxon>
        <taxon>Kitasatosporales</taxon>
        <taxon>Streptomycetaceae</taxon>
        <taxon>Streptomyces</taxon>
    </lineage>
</organism>
<evidence type="ECO:0000313" key="4">
    <source>
        <dbReference type="Proteomes" id="UP001156389"/>
    </source>
</evidence>
<sequence length="205" mass="21512">MLRNTTVLSRTAVLAATAVLALTACGSGDGGSGKKDRRNGGDASSAAGDGKPQKLSMGETADKPTEVTSDNRTGKFEVAAKKVVLGKPGDLSEASSDPKKFTGQVPAWLYVEYTHVGGDSPADASTATDWGITTTGGVRGRPLMMLMGDLPSTPDDCRDADTVGAFKKGQTETLCQVYVVPEKMKIEEAQLNRGFHSPPTTWTMK</sequence>
<keyword evidence="2" id="KW-0732">Signal</keyword>
<keyword evidence="4" id="KW-1185">Reference proteome</keyword>
<dbReference type="Proteomes" id="UP001156389">
    <property type="component" value="Unassembled WGS sequence"/>
</dbReference>
<comment type="caution">
    <text evidence="3">The sequence shown here is derived from an EMBL/GenBank/DDBJ whole genome shotgun (WGS) entry which is preliminary data.</text>
</comment>
<dbReference type="PROSITE" id="PS51257">
    <property type="entry name" value="PROKAR_LIPOPROTEIN"/>
    <property type="match status" value="1"/>
</dbReference>
<name>A0ABT2JP92_9ACTN</name>
<evidence type="ECO:0000256" key="2">
    <source>
        <dbReference type="SAM" id="SignalP"/>
    </source>
</evidence>
<evidence type="ECO:0000313" key="3">
    <source>
        <dbReference type="EMBL" id="MCT2589556.1"/>
    </source>
</evidence>
<feature type="chain" id="PRO_5045956790" description="Lipoprotein" evidence="2">
    <location>
        <begin position="24"/>
        <end position="205"/>
    </location>
</feature>
<feature type="signal peptide" evidence="2">
    <location>
        <begin position="1"/>
        <end position="23"/>
    </location>
</feature>
<dbReference type="EMBL" id="JAJAGO010000002">
    <property type="protein sequence ID" value="MCT2589556.1"/>
    <property type="molecule type" value="Genomic_DNA"/>
</dbReference>
<evidence type="ECO:0000256" key="1">
    <source>
        <dbReference type="SAM" id="MobiDB-lite"/>
    </source>
</evidence>
<dbReference type="RefSeq" id="WP_260216520.1">
    <property type="nucleotide sequence ID" value="NZ_JAJAGO010000002.1"/>
</dbReference>
<protein>
    <recommendedName>
        <fullName evidence="5">Lipoprotein</fullName>
    </recommendedName>
</protein>
<reference evidence="3 4" key="1">
    <citation type="submission" date="2021-10" db="EMBL/GenBank/DDBJ databases">
        <title>Streptomyces gossypii sp. nov., isolated from soil collected from cotton field.</title>
        <authorList>
            <person name="Ge X."/>
            <person name="Chen X."/>
            <person name="Liu W."/>
        </authorList>
    </citation>
    <scope>NUCLEOTIDE SEQUENCE [LARGE SCALE GENOMIC DNA]</scope>
    <source>
        <strain evidence="3 4">N2-109</strain>
    </source>
</reference>
<proteinExistence type="predicted"/>
<feature type="region of interest" description="Disordered" evidence="1">
    <location>
        <begin position="27"/>
        <end position="74"/>
    </location>
</feature>
<evidence type="ECO:0008006" key="5">
    <source>
        <dbReference type="Google" id="ProtNLM"/>
    </source>
</evidence>
<gene>
    <name evidence="3" type="ORF">LHJ74_06395</name>
</gene>
<accession>A0ABT2JP92</accession>